<accession>A0A2I4FFD8</accession>
<protein>
    <submittedName>
        <fullName evidence="3">Pentatricopeptide repeat-containing protein At1g79540</fullName>
    </submittedName>
</protein>
<dbReference type="PANTHER" id="PTHR47942">
    <property type="entry name" value="TETRATRICOPEPTIDE REPEAT (TPR)-LIKE SUPERFAMILY PROTEIN-RELATED"/>
    <property type="match status" value="1"/>
</dbReference>
<dbReference type="InterPro" id="IPR011990">
    <property type="entry name" value="TPR-like_helical_dom_sf"/>
</dbReference>
<dbReference type="PANTHER" id="PTHR47942:SF16">
    <property type="entry name" value="PENTATRICOPEPTIDE REPEAT DOMAIN CONTAINING PROTEIN-RELATED"/>
    <property type="match status" value="1"/>
</dbReference>
<dbReference type="SUPFAM" id="SSF81901">
    <property type="entry name" value="HCP-like"/>
    <property type="match status" value="1"/>
</dbReference>
<dbReference type="FunCoup" id="A0A2I4FFD8">
    <property type="interactions" value="1770"/>
</dbReference>
<sequence length="791" mass="89303">MKLSTLFIRTPASSPELQCFSHFKTTVSNQVISILHEVSPMEPALERLVPSLSSNIVSYVIQQHRDPQQGFRFFIWATQKKGLRSRASDNLVIDMLVRDKHGFDLYWKTLQDLKNSRIPITPNAFTVLIAGYAKMGMAEKAVEAFSTMKDYDCKPDVFTYNCILNIMVRKGVFLLALAIYNNMLKSNCTTDSATYGILMNGLFKTGKTRDALKLFDEMIQRGILPNKRTYTISISGLCQGERPSEAHRLFNMMRESGRPDDITHNALLNGFCKLGRIDEAYALLRTFERDGYALRLNGYSSLIDSLFRAKRYNEAHAWFRKLLEEDVKPDLVLYSIMIRGLSDGGKVQEALKLLAEMTQRDLVPDTYCYNAVIKGFCDMGLLDEARSLQLEISKQDCFPNAYTYTILICGMCRNGLVEEAQLMFNEMEKLGCVPSVVTFNALIDGLCKAGQLEEAHLLFYKMEIGRNPSIFLRLSQGSNPVLDGASLQKMVDQLCDSGLILKAYKLLMRLADSGGAMPNITTYNVLINGFCKTGNINGAFKLFKDLQLKGLSPDSITYGTLIDGLQRVDREEDAFGVFHQMEKNGITPSFSVYKSLMTWSNRKGKVSLALSLWLKYLRNLPGTEDEAIRAVEEYFEKGEVGKVIRGILEMDFKLNNFDSSPYTILLIGFCEVRKMNEAMTIFSILKDYKVIITAPSCAKLIHGLCQEGNLDLAINVFLYTLESGFMMSPRPLNQLLKCLLRSRYKKHVPSLVSRMKSFGYDLDVHLYPSTKFLLLGSGSWNTRDTENVSPG</sequence>
<name>A0A2I4FFD8_JUGRE</name>
<keyword evidence="2" id="KW-1185">Reference proteome</keyword>
<dbReference type="Pfam" id="PF01535">
    <property type="entry name" value="PPR"/>
    <property type="match status" value="3"/>
</dbReference>
<dbReference type="GeneID" id="108998300"/>
<evidence type="ECO:0000313" key="2">
    <source>
        <dbReference type="Proteomes" id="UP000235220"/>
    </source>
</evidence>
<reference evidence="3" key="1">
    <citation type="submission" date="2025-08" db="UniProtKB">
        <authorList>
            <consortium name="RefSeq"/>
        </authorList>
    </citation>
    <scope>IDENTIFICATION</scope>
    <source>
        <tissue evidence="3">Leaves</tissue>
    </source>
</reference>
<dbReference type="Gene3D" id="1.25.40.10">
    <property type="entry name" value="Tetratricopeptide repeat domain"/>
    <property type="match status" value="6"/>
</dbReference>
<dbReference type="OrthoDB" id="185373at2759"/>
<dbReference type="KEGG" id="jre:108998300"/>
<evidence type="ECO:0000256" key="1">
    <source>
        <dbReference type="ARBA" id="ARBA00022737"/>
    </source>
</evidence>
<keyword evidence="1" id="KW-0677">Repeat</keyword>
<evidence type="ECO:0000313" key="3">
    <source>
        <dbReference type="RefSeq" id="XP_018830365.1"/>
    </source>
</evidence>
<dbReference type="PROSITE" id="PS51375">
    <property type="entry name" value="PPR"/>
    <property type="match status" value="12"/>
</dbReference>
<dbReference type="InterPro" id="IPR002885">
    <property type="entry name" value="PPR_rpt"/>
</dbReference>
<dbReference type="Proteomes" id="UP000235220">
    <property type="component" value="Chromosome 6"/>
</dbReference>
<dbReference type="STRING" id="51240.A0A2I4FFD8"/>
<proteinExistence type="predicted"/>
<dbReference type="InterPro" id="IPR051222">
    <property type="entry name" value="PPR/CCM1_RNA-binding"/>
</dbReference>
<dbReference type="RefSeq" id="XP_018830365.1">
    <property type="nucleotide sequence ID" value="XM_018974820.2"/>
</dbReference>
<dbReference type="Pfam" id="PF12854">
    <property type="entry name" value="PPR_1"/>
    <property type="match status" value="1"/>
</dbReference>
<dbReference type="Pfam" id="PF13041">
    <property type="entry name" value="PPR_2"/>
    <property type="match status" value="5"/>
</dbReference>
<dbReference type="Gramene" id="Jr06_11670_p1">
    <property type="protein sequence ID" value="cds.Jr06_11670_p1"/>
    <property type="gene ID" value="Jr06_11670"/>
</dbReference>
<dbReference type="AlphaFoldDB" id="A0A2I4FFD8"/>
<organism evidence="2 3">
    <name type="scientific">Juglans regia</name>
    <name type="common">English walnut</name>
    <dbReference type="NCBI Taxonomy" id="51240"/>
    <lineage>
        <taxon>Eukaryota</taxon>
        <taxon>Viridiplantae</taxon>
        <taxon>Streptophyta</taxon>
        <taxon>Embryophyta</taxon>
        <taxon>Tracheophyta</taxon>
        <taxon>Spermatophyta</taxon>
        <taxon>Magnoliopsida</taxon>
        <taxon>eudicotyledons</taxon>
        <taxon>Gunneridae</taxon>
        <taxon>Pentapetalae</taxon>
        <taxon>rosids</taxon>
        <taxon>fabids</taxon>
        <taxon>Fagales</taxon>
        <taxon>Juglandaceae</taxon>
        <taxon>Juglans</taxon>
    </lineage>
</organism>
<gene>
    <name evidence="3" type="primary">LOC108998300</name>
</gene>
<dbReference type="NCBIfam" id="TIGR00756">
    <property type="entry name" value="PPR"/>
    <property type="match status" value="12"/>
</dbReference>